<feature type="transmembrane region" description="Helical" evidence="1">
    <location>
        <begin position="434"/>
        <end position="459"/>
    </location>
</feature>
<dbReference type="RefSeq" id="WP_167035958.1">
    <property type="nucleotide sequence ID" value="NZ_BAAANA010000001.1"/>
</dbReference>
<evidence type="ECO:0000313" key="3">
    <source>
        <dbReference type="Proteomes" id="UP000543598"/>
    </source>
</evidence>
<reference evidence="2 3" key="1">
    <citation type="submission" date="2020-05" db="EMBL/GenBank/DDBJ databases">
        <title>MicrobeNet Type strains.</title>
        <authorList>
            <person name="Nicholson A.C."/>
        </authorList>
    </citation>
    <scope>NUCLEOTIDE SEQUENCE [LARGE SCALE GENOMIC DNA]</scope>
    <source>
        <strain evidence="2 3">JCM 14282</strain>
    </source>
</reference>
<feature type="transmembrane region" description="Helical" evidence="1">
    <location>
        <begin position="127"/>
        <end position="150"/>
    </location>
</feature>
<keyword evidence="1" id="KW-1133">Transmembrane helix</keyword>
<accession>A0A7Y2Q0U2</accession>
<organism evidence="2 3">
    <name type="scientific">Microbacterium ulmi</name>
    <dbReference type="NCBI Taxonomy" id="179095"/>
    <lineage>
        <taxon>Bacteria</taxon>
        <taxon>Bacillati</taxon>
        <taxon>Actinomycetota</taxon>
        <taxon>Actinomycetes</taxon>
        <taxon>Micrococcales</taxon>
        <taxon>Microbacteriaceae</taxon>
        <taxon>Microbacterium</taxon>
    </lineage>
</organism>
<feature type="transmembrane region" description="Helical" evidence="1">
    <location>
        <begin position="241"/>
        <end position="262"/>
    </location>
</feature>
<feature type="transmembrane region" description="Helical" evidence="1">
    <location>
        <begin position="398"/>
        <end position="422"/>
    </location>
</feature>
<feature type="transmembrane region" description="Helical" evidence="1">
    <location>
        <begin position="73"/>
        <end position="97"/>
    </location>
</feature>
<gene>
    <name evidence="2" type="ORF">HLA99_12770</name>
</gene>
<feature type="transmembrane region" description="Helical" evidence="1">
    <location>
        <begin position="345"/>
        <end position="366"/>
    </location>
</feature>
<protein>
    <submittedName>
        <fullName evidence="2">Polyketide antibiotic transporter</fullName>
    </submittedName>
</protein>
<sequence length="540" mass="55458">MSRLGALLVQRLRRDWLQLTLWIAGTVALALSGFAGVAEAYGTEQDRLGILAAVMANPVILLFRGLPSGPDRSAFVVFLLFPFLAMMAAFMSAFLAVRHTRGDEEAGRLELIDATPAGRWMPTVATLVHGVLANAVLGILVALSLLAGGAETEGSLLVGFAAAATGLVFLGLGMLSAQLMRTSRAANSLTVWILLSTFVLAGVGNALGTPSDDLTHMESSWLAWTSPFGWAENTRAYDENLWWPALLCIGAFLVLTAGAFALQAGRDQGAGIVAERRGRANARAGLASTTALVSRLSAPSTIGWIVGALVAGALSTALGSVVDQIGGENPAIADVLTSLAAGSDLQQSVIVVFFMMIGLLAACAAVQTVARARQEETHGTAEPVLATPTARVRWLADFLIAGVVAVALTCAGGVAGAALGAIGSDAASELIRSAAVAAAGQVVAASVFLVLTALVFTVAPRLTIPLGWTLLVVAIVIGLFGPLLGLSDEVTQTLSPFAVTPQLDGDTIDLRGLPWLLLAVVAGGAASLGLMRRRELAAAG</sequence>
<feature type="transmembrane region" description="Helical" evidence="1">
    <location>
        <begin position="302"/>
        <end position="325"/>
    </location>
</feature>
<dbReference type="AlphaFoldDB" id="A0A7Y2Q0U2"/>
<feature type="transmembrane region" description="Helical" evidence="1">
    <location>
        <begin position="156"/>
        <end position="177"/>
    </location>
</feature>
<comment type="caution">
    <text evidence="2">The sequence shown here is derived from an EMBL/GenBank/DDBJ whole genome shotgun (WGS) entry which is preliminary data.</text>
</comment>
<evidence type="ECO:0000256" key="1">
    <source>
        <dbReference type="SAM" id="Phobius"/>
    </source>
</evidence>
<dbReference type="EMBL" id="JABEMB010000021">
    <property type="protein sequence ID" value="NNH04718.1"/>
    <property type="molecule type" value="Genomic_DNA"/>
</dbReference>
<feature type="transmembrane region" description="Helical" evidence="1">
    <location>
        <begin position="466"/>
        <end position="486"/>
    </location>
</feature>
<feature type="transmembrane region" description="Helical" evidence="1">
    <location>
        <begin position="20"/>
        <end position="41"/>
    </location>
</feature>
<feature type="transmembrane region" description="Helical" evidence="1">
    <location>
        <begin position="189"/>
        <end position="208"/>
    </location>
</feature>
<keyword evidence="1" id="KW-0472">Membrane</keyword>
<proteinExistence type="predicted"/>
<evidence type="ECO:0000313" key="2">
    <source>
        <dbReference type="EMBL" id="NNH04718.1"/>
    </source>
</evidence>
<feature type="transmembrane region" description="Helical" evidence="1">
    <location>
        <begin position="513"/>
        <end position="531"/>
    </location>
</feature>
<dbReference type="Proteomes" id="UP000543598">
    <property type="component" value="Unassembled WGS sequence"/>
</dbReference>
<name>A0A7Y2Q0U2_9MICO</name>
<keyword evidence="3" id="KW-1185">Reference proteome</keyword>
<keyword evidence="1" id="KW-0812">Transmembrane</keyword>